<dbReference type="AlphaFoldDB" id="C9LY81"/>
<evidence type="ECO:0000313" key="3">
    <source>
        <dbReference type="Proteomes" id="UP000003505"/>
    </source>
</evidence>
<organism evidence="2 3">
    <name type="scientific">Selenomonas sputigena (strain ATCC 35185 / DSM 20758 / CCUG 44933 / VPI D19B-28)</name>
    <dbReference type="NCBI Taxonomy" id="546271"/>
    <lineage>
        <taxon>Bacteria</taxon>
        <taxon>Bacillati</taxon>
        <taxon>Bacillota</taxon>
        <taxon>Negativicutes</taxon>
        <taxon>Selenomonadales</taxon>
        <taxon>Selenomonadaceae</taxon>
        <taxon>Selenomonas</taxon>
    </lineage>
</organism>
<dbReference type="Proteomes" id="UP000003505">
    <property type="component" value="Unassembled WGS sequence"/>
</dbReference>
<name>C9LY81_SELS3</name>
<comment type="caution">
    <text evidence="2">The sequence shown here is derived from an EMBL/GenBank/DDBJ whole genome shotgun (WGS) entry which is preliminary data.</text>
</comment>
<feature type="region of interest" description="Disordered" evidence="1">
    <location>
        <begin position="30"/>
        <end position="52"/>
    </location>
</feature>
<gene>
    <name evidence="2" type="ORF">SELSPUOL_02440</name>
</gene>
<accession>C9LY81</accession>
<proteinExistence type="predicted"/>
<evidence type="ECO:0000256" key="1">
    <source>
        <dbReference type="SAM" id="MobiDB-lite"/>
    </source>
</evidence>
<evidence type="ECO:0000313" key="2">
    <source>
        <dbReference type="EMBL" id="EEX76275.1"/>
    </source>
</evidence>
<dbReference type="RefSeq" id="WP_006193806.1">
    <property type="nucleotide sequence ID" value="NC_015437.1"/>
</dbReference>
<protein>
    <submittedName>
        <fullName evidence="2">Uncharacterized protein</fullName>
    </submittedName>
</protein>
<sequence length="159" mass="17971">MPRKAASEEGSGLSRPFFLFTILHGQKKDAAERGANEGMRSWTGRPPQGYQERLDPRRVHRASPVRETRAAESHRFVRMYCTLCEVSSNPRLHPIVVPYGGGHPLGFRLIPIFRKSDGASLLAFNYTLGQWFSQEIKPTISNFFNPTTLELENPVPSVF</sequence>
<dbReference type="EMBL" id="ACKP02000050">
    <property type="protein sequence ID" value="EEX76275.1"/>
    <property type="molecule type" value="Genomic_DNA"/>
</dbReference>
<reference evidence="2 3" key="1">
    <citation type="submission" date="2009-09" db="EMBL/GenBank/DDBJ databases">
        <authorList>
            <person name="Weinstock G."/>
            <person name="Sodergren E."/>
            <person name="Clifton S."/>
            <person name="Fulton L."/>
            <person name="Fulton B."/>
            <person name="Courtney L."/>
            <person name="Fronick C."/>
            <person name="Harrison M."/>
            <person name="Strong C."/>
            <person name="Farmer C."/>
            <person name="Delahaunty K."/>
            <person name="Markovic C."/>
            <person name="Hall O."/>
            <person name="Minx P."/>
            <person name="Tomlinson C."/>
            <person name="Mitreva M."/>
            <person name="Nelson J."/>
            <person name="Hou S."/>
            <person name="Wollam A."/>
            <person name="Pepin K.H."/>
            <person name="Johnson M."/>
            <person name="Bhonagiri V."/>
            <person name="Nash W.E."/>
            <person name="Warren W."/>
            <person name="Chinwalla A."/>
            <person name="Mardis E.R."/>
            <person name="Wilson R.K."/>
        </authorList>
    </citation>
    <scope>NUCLEOTIDE SEQUENCE [LARGE SCALE GENOMIC DNA]</scope>
    <source>
        <strain evidence="3">ATCC 35185 / DSM 20758 / VPI D19B-28</strain>
    </source>
</reference>